<reference evidence="4" key="1">
    <citation type="submission" date="2023-03" db="EMBL/GenBank/DDBJ databases">
        <title>Massive genome expansion in bonnet fungi (Mycena s.s.) driven by repeated elements and novel gene families across ecological guilds.</title>
        <authorList>
            <consortium name="Lawrence Berkeley National Laboratory"/>
            <person name="Harder C.B."/>
            <person name="Miyauchi S."/>
            <person name="Viragh M."/>
            <person name="Kuo A."/>
            <person name="Thoen E."/>
            <person name="Andreopoulos B."/>
            <person name="Lu D."/>
            <person name="Skrede I."/>
            <person name="Drula E."/>
            <person name="Henrissat B."/>
            <person name="Morin E."/>
            <person name="Kohler A."/>
            <person name="Barry K."/>
            <person name="LaButti K."/>
            <person name="Morin E."/>
            <person name="Salamov A."/>
            <person name="Lipzen A."/>
            <person name="Mereny Z."/>
            <person name="Hegedus B."/>
            <person name="Baldrian P."/>
            <person name="Stursova M."/>
            <person name="Weitz H."/>
            <person name="Taylor A."/>
            <person name="Grigoriev I.V."/>
            <person name="Nagy L.G."/>
            <person name="Martin F."/>
            <person name="Kauserud H."/>
        </authorList>
    </citation>
    <scope>NUCLEOTIDE SEQUENCE</scope>
    <source>
        <strain evidence="4">CBHHK002</strain>
    </source>
</reference>
<keyword evidence="1" id="KW-0677">Repeat</keyword>
<dbReference type="Proteomes" id="UP001218218">
    <property type="component" value="Unassembled WGS sequence"/>
</dbReference>
<dbReference type="InterPro" id="IPR054471">
    <property type="entry name" value="GPIID_WHD"/>
</dbReference>
<keyword evidence="5" id="KW-1185">Reference proteome</keyword>
<organism evidence="4 5">
    <name type="scientific">Mycena albidolilacea</name>
    <dbReference type="NCBI Taxonomy" id="1033008"/>
    <lineage>
        <taxon>Eukaryota</taxon>
        <taxon>Fungi</taxon>
        <taxon>Dikarya</taxon>
        <taxon>Basidiomycota</taxon>
        <taxon>Agaricomycotina</taxon>
        <taxon>Agaricomycetes</taxon>
        <taxon>Agaricomycetidae</taxon>
        <taxon>Agaricales</taxon>
        <taxon>Marasmiineae</taxon>
        <taxon>Mycenaceae</taxon>
        <taxon>Mycena</taxon>
    </lineage>
</organism>
<name>A0AAD7A0C7_9AGAR</name>
<feature type="repeat" description="ANK" evidence="2">
    <location>
        <begin position="893"/>
        <end position="925"/>
    </location>
</feature>
<accession>A0AAD7A0C7</accession>
<dbReference type="Pfam" id="PF24883">
    <property type="entry name" value="NPHP3_N"/>
    <property type="match status" value="1"/>
</dbReference>
<dbReference type="Pfam" id="PF12796">
    <property type="entry name" value="Ank_2"/>
    <property type="match status" value="2"/>
</dbReference>
<dbReference type="SUPFAM" id="SSF52540">
    <property type="entry name" value="P-loop containing nucleoside triphosphate hydrolases"/>
    <property type="match status" value="1"/>
</dbReference>
<dbReference type="InterPro" id="IPR027417">
    <property type="entry name" value="P-loop_NTPase"/>
</dbReference>
<dbReference type="SMART" id="SM00248">
    <property type="entry name" value="ANK"/>
    <property type="match status" value="8"/>
</dbReference>
<feature type="repeat" description="ANK" evidence="2">
    <location>
        <begin position="960"/>
        <end position="992"/>
    </location>
</feature>
<feature type="repeat" description="ANK" evidence="2">
    <location>
        <begin position="829"/>
        <end position="858"/>
    </location>
</feature>
<evidence type="ECO:0000256" key="2">
    <source>
        <dbReference type="PROSITE-ProRule" id="PRU00023"/>
    </source>
</evidence>
<dbReference type="InterPro" id="IPR036770">
    <property type="entry name" value="Ankyrin_rpt-contain_sf"/>
</dbReference>
<sequence>MAEVLGTLGTVIQLVETALKVREYIQDFRHAPQEQRKLLSEIDDLRPLLVELQTRITTNPSSSIVGQMQNPLTVFISTMETFTEKLRPGDGAFSKVSKQLSWSMWSKSEAKVYFVKFEQFKSLLQSWLSLDLWDMGQEQRKEHGAILKVLNEQQIANERILTTITEARRDHREEIDSARRSQIMEWMTPLNFFQRQSDVFGTWQVGTCEWFLEDPSLKDWESGSGEILWCHGMPGAGKTVLSSVVVNHLNSRNRNSGTGVACIYLNHKETETQTPANLLAALWKQLVVGKSIPPPVLQLYAHHQERATRPPLDEVFKALQSALTQYSKVYIIVDALDEYPEDRRNILLKYLSPPMLGMTTVNLMLTSRPHVTLEPFFPNFHSLEIRATEEDIGHYVDLQILKSSRLSKHLRTRPELRDEIRVKIVQNVEGMSVYFSSLAKAWSDQVSAQYRFLLAKLHMESLSTKNTIKAVRMALQELPTDLQHTYDDAMERINSQNADDKQLAHLTLTWVAYTKRLLSVAELCEALAIEPAAEDLDVDNLLDIDIILSVCSGLVIVDETQSVVRLTHYTTQMYFDGIQQKDFPSAHTDIGSACLTYLSFTQFHTLPDPAQHSLYDHALLSKQLLAQHPFLAYGQYCLIHAVGAAEVPLRDAIISFLVRASTWKQVWDSAGHMHEMGEPPSRLIPPWNYPDWPQPASPLWVSAAFNLVDVARHLLAHGESQDADSALCVAAFYGHLAMVQLLVDMGGVDVNTKFKDGRFGTVLQAAVAIGRNSESPFLLDLDKAYAIAETEVYDGSVLQTVSAPAHEAVVRLLIEKGADVNLRAGAFGSALQIAAYYDHQSILRLLIENGADVNFQDGGPFGNALQAAAYDGHTGLVRLLLGLGAAVDLEGGQFGSALYAAALQGHEEILRLLIAKGADVNAQGGQFGMEYGSALRVSLHREGIAKILIQSGADVNETFYQSSALQAAASWGLDNVARLLIEHGADVNFQGGQYCEFGSPLQEASFKGHANIARLLIEHGTEVNAEGPRYGSALQAAVCRGHEVIVRLLMENGASTIFESGKFGSAMEAALGEGHDDIVQLLVEKPCGV</sequence>
<feature type="domain" description="NACHT" evidence="3">
    <location>
        <begin position="226"/>
        <end position="369"/>
    </location>
</feature>
<dbReference type="InterPro" id="IPR002110">
    <property type="entry name" value="Ankyrin_rpt"/>
</dbReference>
<dbReference type="AlphaFoldDB" id="A0AAD7A0C7"/>
<evidence type="ECO:0000313" key="5">
    <source>
        <dbReference type="Proteomes" id="UP001218218"/>
    </source>
</evidence>
<keyword evidence="2" id="KW-0040">ANK repeat</keyword>
<protein>
    <submittedName>
        <fullName evidence="4">Ankyrin repeat-containing domain protein</fullName>
    </submittedName>
</protein>
<dbReference type="EMBL" id="JARIHO010000020">
    <property type="protein sequence ID" value="KAJ7347042.1"/>
    <property type="molecule type" value="Genomic_DNA"/>
</dbReference>
<dbReference type="Gene3D" id="1.25.40.20">
    <property type="entry name" value="Ankyrin repeat-containing domain"/>
    <property type="match status" value="3"/>
</dbReference>
<dbReference type="PROSITE" id="PS50088">
    <property type="entry name" value="ANK_REPEAT"/>
    <property type="match status" value="4"/>
</dbReference>
<dbReference type="SUPFAM" id="SSF48403">
    <property type="entry name" value="Ankyrin repeat"/>
    <property type="match status" value="1"/>
</dbReference>
<dbReference type="PANTHER" id="PTHR10039">
    <property type="entry name" value="AMELOGENIN"/>
    <property type="match status" value="1"/>
</dbReference>
<dbReference type="PANTHER" id="PTHR10039:SF15">
    <property type="entry name" value="NACHT DOMAIN-CONTAINING PROTEIN"/>
    <property type="match status" value="1"/>
</dbReference>
<dbReference type="Gene3D" id="3.40.50.300">
    <property type="entry name" value="P-loop containing nucleotide triphosphate hydrolases"/>
    <property type="match status" value="1"/>
</dbReference>
<comment type="caution">
    <text evidence="4">The sequence shown here is derived from an EMBL/GenBank/DDBJ whole genome shotgun (WGS) entry which is preliminary data.</text>
</comment>
<dbReference type="PROSITE" id="PS50837">
    <property type="entry name" value="NACHT"/>
    <property type="match status" value="1"/>
</dbReference>
<dbReference type="Pfam" id="PF22939">
    <property type="entry name" value="WHD_GPIID"/>
    <property type="match status" value="1"/>
</dbReference>
<feature type="repeat" description="ANK" evidence="2">
    <location>
        <begin position="996"/>
        <end position="1028"/>
    </location>
</feature>
<dbReference type="PROSITE" id="PS50297">
    <property type="entry name" value="ANK_REP_REGION"/>
    <property type="match status" value="4"/>
</dbReference>
<evidence type="ECO:0000259" key="3">
    <source>
        <dbReference type="PROSITE" id="PS50837"/>
    </source>
</evidence>
<evidence type="ECO:0000313" key="4">
    <source>
        <dbReference type="EMBL" id="KAJ7347042.1"/>
    </source>
</evidence>
<gene>
    <name evidence="4" type="ORF">DFH08DRAFT_961427</name>
</gene>
<dbReference type="Pfam" id="PF00023">
    <property type="entry name" value="Ank"/>
    <property type="match status" value="1"/>
</dbReference>
<proteinExistence type="predicted"/>
<dbReference type="InterPro" id="IPR007111">
    <property type="entry name" value="NACHT_NTPase"/>
</dbReference>
<evidence type="ECO:0000256" key="1">
    <source>
        <dbReference type="ARBA" id="ARBA00022737"/>
    </source>
</evidence>
<dbReference type="InterPro" id="IPR056884">
    <property type="entry name" value="NPHP3-like_N"/>
</dbReference>